<organism evidence="3 4">
    <name type="scientific">Symbiodinium natans</name>
    <dbReference type="NCBI Taxonomy" id="878477"/>
    <lineage>
        <taxon>Eukaryota</taxon>
        <taxon>Sar</taxon>
        <taxon>Alveolata</taxon>
        <taxon>Dinophyceae</taxon>
        <taxon>Suessiales</taxon>
        <taxon>Symbiodiniaceae</taxon>
        <taxon>Symbiodinium</taxon>
    </lineage>
</organism>
<keyword evidence="4" id="KW-1185">Reference proteome</keyword>
<proteinExistence type="predicted"/>
<dbReference type="Gene3D" id="1.25.40.10">
    <property type="entry name" value="Tetratricopeptide repeat domain"/>
    <property type="match status" value="4"/>
</dbReference>
<dbReference type="EMBL" id="CAJNDS010002799">
    <property type="protein sequence ID" value="CAE7601803.1"/>
    <property type="molecule type" value="Genomic_DNA"/>
</dbReference>
<dbReference type="AlphaFoldDB" id="A0A812V7R7"/>
<reference evidence="3" key="1">
    <citation type="submission" date="2021-02" db="EMBL/GenBank/DDBJ databases">
        <authorList>
            <person name="Dougan E. K."/>
            <person name="Rhodes N."/>
            <person name="Thang M."/>
            <person name="Chan C."/>
        </authorList>
    </citation>
    <scope>NUCLEOTIDE SEQUENCE</scope>
</reference>
<keyword evidence="1" id="KW-0677">Repeat</keyword>
<comment type="caution">
    <text evidence="3">The sequence shown here is derived from an EMBL/GenBank/DDBJ whole genome shotgun (WGS) entry which is preliminary data.</text>
</comment>
<accession>A0A812V7R7</accession>
<dbReference type="Proteomes" id="UP000604046">
    <property type="component" value="Unassembled WGS sequence"/>
</dbReference>
<dbReference type="PANTHER" id="PTHR47447:SF17">
    <property type="entry name" value="OS12G0638900 PROTEIN"/>
    <property type="match status" value="1"/>
</dbReference>
<dbReference type="InterPro" id="IPR002885">
    <property type="entry name" value="PPR_rpt"/>
</dbReference>
<evidence type="ECO:0000313" key="4">
    <source>
        <dbReference type="Proteomes" id="UP000604046"/>
    </source>
</evidence>
<name>A0A812V7R7_9DINO</name>
<evidence type="ECO:0000256" key="1">
    <source>
        <dbReference type="ARBA" id="ARBA00022737"/>
    </source>
</evidence>
<evidence type="ECO:0000313" key="3">
    <source>
        <dbReference type="EMBL" id="CAE7601803.1"/>
    </source>
</evidence>
<protein>
    <recommendedName>
        <fullName evidence="5">Pentatricopeptide repeat-containing protein, chloroplastic</fullName>
    </recommendedName>
</protein>
<dbReference type="PROSITE" id="PS51375">
    <property type="entry name" value="PPR"/>
    <property type="match status" value="2"/>
</dbReference>
<evidence type="ECO:0000256" key="2">
    <source>
        <dbReference type="PROSITE-ProRule" id="PRU00708"/>
    </source>
</evidence>
<dbReference type="InterPro" id="IPR011990">
    <property type="entry name" value="TPR-like_helical_dom_sf"/>
</dbReference>
<feature type="repeat" description="PPR" evidence="2">
    <location>
        <begin position="444"/>
        <end position="478"/>
    </location>
</feature>
<evidence type="ECO:0008006" key="5">
    <source>
        <dbReference type="Google" id="ProtNLM"/>
    </source>
</evidence>
<gene>
    <name evidence="3" type="ORF">SNAT2548_LOCUS34232</name>
</gene>
<dbReference type="PANTHER" id="PTHR47447">
    <property type="entry name" value="OS03G0856100 PROTEIN"/>
    <property type="match status" value="1"/>
</dbReference>
<feature type="repeat" description="PPR" evidence="2">
    <location>
        <begin position="285"/>
        <end position="319"/>
    </location>
</feature>
<sequence>MQSYGSYVQTGRCRSRKRAASGRFVEDLNVCHVNAPSQVAQSRGNLASGRATRRWERSLTSLTQLESNDSRETHLLKLKRYSTAITSCGAAWSHAAQLFRRILLRHLQLDIMACSQIATCCQRAFVWRRALVCLRLIALAGLREDIVAYNSALGRSVQWQVSMALFTETERRRLRQDAYSLSAALRSLSSNFPEWRLASSLQEHARAASLRANTVCKNSALHAMAESSQWRWCSQVLHDSVDQRYVVDAVSLTSAVQACGKAAVWKQALNILQSAVGQLGQICRDVIMYNASISSLAAGGHWHAALSLFLEIKAGRMQPDATTCTSVVTSCKQAKQAGVWVQAIFTYANARSRAVCATNLAKAKASEAGSASSASSAVTAVLAVCEQAKQWQQAVVLLTEAALMRASLDVLFVNVAISTCDRVSMFHRALLLLDACGDWLVQPDVVSYNTAISSLGKAARWQQVVQRLGIMFSKQLLPDAITCASLISASEPARWQHALAMTQLGCLNVQADIILFNSAMSAVEKMREWCNALGLQEEAFRVGIRCDEFTYSAATSACAVAAVWTRALAMVGDSMSVHAVHACNAAITSCEPTSRWQLGAGILQDAAAHNLAADCVTFNSAVRCYRWAGMWQWACHLLMDGARMRVSTVATCSDAVESCEVAQSLEAARSARSTLRRIETFGLRLLRPLAFSCSAVSQKASRRNSAPPPPPPPPPEEQCYAHCICIAFT</sequence>